<keyword evidence="2" id="KW-1185">Reference proteome</keyword>
<sequence length="352" mass="39492">MLKINIKNKLSGNLKIILVYTLPITISLIAIFKLNTIVNLGSSFDTNVCKNIIKYTIPYMSREEYSQDSNYENSIVTFFKDRLFNPVSIIKCEVPVFNQVINQDTSKEESEEGHSRINSFTLNDSSITKVNPEVTQEVQDSTASKAFNPKLVKNLNEGNPEVLIYHSHTMEAYGCNDSTNFGISVVGVGDTLVDELKKYGISAINDKSITTSYDESYERSADRVKNYLKKYGDFKIIIDLHRDSIDDKNTITTTLNNEKMAKIMFVTANNNPHAKDNQNLMNKLNDLSMKLFPGFCRGVDGYRNGKNNAFNQNLSKNSILIEVGSQVNSPQEANTSAKYIARLLAEVINGGK</sequence>
<name>A0ACB5R8V0_9CLOT</name>
<dbReference type="Proteomes" id="UP001058074">
    <property type="component" value="Unassembled WGS sequence"/>
</dbReference>
<reference evidence="1" key="1">
    <citation type="journal article" date="2025" name="Int. J. Syst. Evol. Microbiol.">
        <title>Inconstantimicrobium mannanitabidum sp. nov., a novel member of the family Clostridiaceae isolated from anoxic soil under the treatment of reductive soil disinfestation.</title>
        <authorList>
            <person name="Ueki A."/>
            <person name="Tonouchi A."/>
            <person name="Honma S."/>
            <person name="Kaku N."/>
            <person name="Ueki K."/>
        </authorList>
    </citation>
    <scope>NUCLEOTIDE SEQUENCE</scope>
    <source>
        <strain evidence="1">TW13</strain>
    </source>
</reference>
<comment type="caution">
    <text evidence="1">The sequence shown here is derived from an EMBL/GenBank/DDBJ whole genome shotgun (WGS) entry which is preliminary data.</text>
</comment>
<protein>
    <submittedName>
        <fullName evidence="1">Stage II sporulation protein P</fullName>
    </submittedName>
</protein>
<organism evidence="1 2">
    <name type="scientific">Inconstantimicrobium mannanitabidum</name>
    <dbReference type="NCBI Taxonomy" id="1604901"/>
    <lineage>
        <taxon>Bacteria</taxon>
        <taxon>Bacillati</taxon>
        <taxon>Bacillota</taxon>
        <taxon>Clostridia</taxon>
        <taxon>Eubacteriales</taxon>
        <taxon>Clostridiaceae</taxon>
        <taxon>Inconstantimicrobium</taxon>
    </lineage>
</organism>
<proteinExistence type="predicted"/>
<dbReference type="EMBL" id="BROD01000001">
    <property type="protein sequence ID" value="GKX65562.1"/>
    <property type="molecule type" value="Genomic_DNA"/>
</dbReference>
<evidence type="ECO:0000313" key="2">
    <source>
        <dbReference type="Proteomes" id="UP001058074"/>
    </source>
</evidence>
<accession>A0ACB5R8V0</accession>
<gene>
    <name evidence="1" type="primary">spoIIP</name>
    <name evidence="1" type="ORF">rsdtw13_08200</name>
</gene>
<evidence type="ECO:0000313" key="1">
    <source>
        <dbReference type="EMBL" id="GKX65562.1"/>
    </source>
</evidence>